<evidence type="ECO:0000256" key="1">
    <source>
        <dbReference type="ARBA" id="ARBA00001974"/>
    </source>
</evidence>
<organism evidence="7 8">
    <name type="scientific">Trichlorobacter ammonificans</name>
    <dbReference type="NCBI Taxonomy" id="2916410"/>
    <lineage>
        <taxon>Bacteria</taxon>
        <taxon>Pseudomonadati</taxon>
        <taxon>Thermodesulfobacteriota</taxon>
        <taxon>Desulfuromonadia</taxon>
        <taxon>Geobacterales</taxon>
        <taxon>Geobacteraceae</taxon>
        <taxon>Trichlorobacter</taxon>
    </lineage>
</organism>
<evidence type="ECO:0000259" key="5">
    <source>
        <dbReference type="Pfam" id="PF07992"/>
    </source>
</evidence>
<evidence type="ECO:0000256" key="3">
    <source>
        <dbReference type="ARBA" id="ARBA00022630"/>
    </source>
</evidence>
<keyword evidence="7" id="KW-0560">Oxidoreductase</keyword>
<feature type="domain" description="FAD/NAD(P)-binding" evidence="5">
    <location>
        <begin position="2"/>
        <end position="296"/>
    </location>
</feature>
<dbReference type="EMBL" id="OW150024">
    <property type="protein sequence ID" value="CAH2030875.1"/>
    <property type="molecule type" value="Genomic_DNA"/>
</dbReference>
<dbReference type="SUPFAM" id="SSF51905">
    <property type="entry name" value="FAD/NAD(P)-binding domain"/>
    <property type="match status" value="2"/>
</dbReference>
<evidence type="ECO:0000313" key="8">
    <source>
        <dbReference type="Proteomes" id="UP001295463"/>
    </source>
</evidence>
<comment type="cofactor">
    <cofactor evidence="1">
        <name>FAD</name>
        <dbReference type="ChEBI" id="CHEBI:57692"/>
    </cofactor>
</comment>
<dbReference type="EC" id="1.7.1.4" evidence="7"/>
<keyword evidence="4" id="KW-0274">FAD</keyword>
<dbReference type="RefSeq" id="WP_305731745.1">
    <property type="nucleotide sequence ID" value="NZ_OW150024.1"/>
</dbReference>
<keyword evidence="3" id="KW-0285">Flavoprotein</keyword>
<dbReference type="Pfam" id="PF18267">
    <property type="entry name" value="Rubredoxin_C"/>
    <property type="match status" value="1"/>
</dbReference>
<dbReference type="Gene3D" id="3.50.50.60">
    <property type="entry name" value="FAD/NAD(P)-binding domain"/>
    <property type="match status" value="2"/>
</dbReference>
<keyword evidence="8" id="KW-1185">Reference proteome</keyword>
<dbReference type="PRINTS" id="PR00469">
    <property type="entry name" value="PNDRDTASEII"/>
</dbReference>
<dbReference type="InterPro" id="IPR016156">
    <property type="entry name" value="FAD/NAD-linked_Rdtase_dimer_sf"/>
</dbReference>
<dbReference type="InterPro" id="IPR023753">
    <property type="entry name" value="FAD/NAD-binding_dom"/>
</dbReference>
<evidence type="ECO:0000256" key="2">
    <source>
        <dbReference type="ARBA" id="ARBA00006442"/>
    </source>
</evidence>
<dbReference type="InterPro" id="IPR041575">
    <property type="entry name" value="Rubredoxin_C"/>
</dbReference>
<dbReference type="PRINTS" id="PR00368">
    <property type="entry name" value="FADPNR"/>
</dbReference>
<name>A0ABM9D924_9BACT</name>
<evidence type="ECO:0000313" key="7">
    <source>
        <dbReference type="EMBL" id="CAH2030875.1"/>
    </source>
</evidence>
<evidence type="ECO:0000256" key="4">
    <source>
        <dbReference type="ARBA" id="ARBA00022827"/>
    </source>
</evidence>
<protein>
    <submittedName>
        <fullName evidence="7">Nitrite reductase (NAD(P)H) subunit</fullName>
        <ecNumber evidence="7">1.7.1.4</ecNumber>
    </submittedName>
</protein>
<dbReference type="Gene3D" id="3.30.390.30">
    <property type="match status" value="1"/>
</dbReference>
<dbReference type="InterPro" id="IPR036188">
    <property type="entry name" value="FAD/NAD-bd_sf"/>
</dbReference>
<dbReference type="GO" id="GO:0008942">
    <property type="term" value="F:nitrite reductase [NAD(P)H] activity"/>
    <property type="evidence" value="ECO:0007669"/>
    <property type="project" value="UniProtKB-EC"/>
</dbReference>
<dbReference type="Proteomes" id="UP001295463">
    <property type="component" value="Chromosome"/>
</dbReference>
<gene>
    <name evidence="7" type="ORF">GEAMG1_1061</name>
</gene>
<sequence length="438" mass="46926">MRYVLIGNSVAAVGAIRAIRKLDNEGEITVISREKYPAYGRPLISYLLGGLITEKEMAYLPEGFYEQNRINLLLSTEVTGLDTAAKTVRCADGRTIGYDRLLLATGGDPFVPPIEGLTGKARIFTFTTWDDAAKLKAIAGDITRAVVIGGGLIGLKAAEGLNLLGKAVTVVELADRVLSSAFDRPAGKIVARKMRANGIDVITEDTVASVSGEGNAISGVTLKSGDFLPCDTVVVAIGVRPATGFLQGSGVQVNRGVVVDNHMRSSVPDIFAAGDVAEAEDFFSREKNPMPIWPDAYIQGAVAGTAMAGGEREYEGGLAMNSIEFFKVSTISMGVTNPKNPEEYEILTATDIENYQYRKLVLQEGRLVGAVLVGNVDRAGILSGLIKNRTDISTWKQQLLHDDVGFVALDRQIRRTRFAPKGGYAWPQPGFGRMAGGH</sequence>
<feature type="domain" description="NADH-rubredoxin oxidoreductase C-terminal" evidence="6">
    <location>
        <begin position="321"/>
        <end position="389"/>
    </location>
</feature>
<comment type="similarity">
    <text evidence="2">Belongs to the FAD-dependent oxidoreductase family.</text>
</comment>
<evidence type="ECO:0000259" key="6">
    <source>
        <dbReference type="Pfam" id="PF18267"/>
    </source>
</evidence>
<accession>A0ABM9D924</accession>
<proteinExistence type="inferred from homology"/>
<dbReference type="PANTHER" id="PTHR43429">
    <property type="entry name" value="PYRIDINE NUCLEOTIDE-DISULFIDE OXIDOREDUCTASE DOMAIN-CONTAINING"/>
    <property type="match status" value="1"/>
</dbReference>
<dbReference type="Pfam" id="PF07992">
    <property type="entry name" value="Pyr_redox_2"/>
    <property type="match status" value="1"/>
</dbReference>
<dbReference type="PANTHER" id="PTHR43429:SF3">
    <property type="entry name" value="NITRITE REDUCTASE [NAD(P)H]"/>
    <property type="match status" value="1"/>
</dbReference>
<reference evidence="7 8" key="1">
    <citation type="submission" date="2022-03" db="EMBL/GenBank/DDBJ databases">
        <authorList>
            <person name="Koch H."/>
        </authorList>
    </citation>
    <scope>NUCLEOTIDE SEQUENCE [LARGE SCALE GENOMIC DNA]</scope>
    <source>
        <strain evidence="7 8">G1</strain>
    </source>
</reference>
<dbReference type="InterPro" id="IPR050260">
    <property type="entry name" value="FAD-bd_OxRdtase"/>
</dbReference>